<dbReference type="OrthoDB" id="1099573at2759"/>
<dbReference type="PANTHER" id="PTHR24414:SF184">
    <property type="entry name" value="GALACTOSE OXIDASE_KELCH REPEAT SUPERFAMILY PROTEIN"/>
    <property type="match status" value="1"/>
</dbReference>
<evidence type="ECO:0000259" key="1">
    <source>
        <dbReference type="Pfam" id="PF25210"/>
    </source>
</evidence>
<evidence type="ECO:0000313" key="3">
    <source>
        <dbReference type="Proteomes" id="UP000694251"/>
    </source>
</evidence>
<sequence>SGRFKGYDYDDLRDWIELKGLEGLPKIDSSSTVKLADCGGKLVVLWDKYVPASGDKEKMIWCAEISLERRNSEEIWGKVEWFNEVLTVPKSYKFVHAISATV</sequence>
<name>A0A8T1XRF7_ARASU</name>
<reference evidence="2 3" key="1">
    <citation type="submission" date="2020-12" db="EMBL/GenBank/DDBJ databases">
        <title>Concerted genomic and epigenomic changes stabilize Arabidopsis allopolyploids.</title>
        <authorList>
            <person name="Chen Z."/>
        </authorList>
    </citation>
    <scope>NUCLEOTIDE SEQUENCE [LARGE SCALE GENOMIC DNA]</scope>
    <source>
        <strain evidence="2">As9502</strain>
        <tissue evidence="2">Leaf</tissue>
    </source>
</reference>
<dbReference type="InterPro" id="IPR057499">
    <property type="entry name" value="Kelch_FKB95"/>
</dbReference>
<comment type="caution">
    <text evidence="2">The sequence shown here is derived from an EMBL/GenBank/DDBJ whole genome shotgun (WGS) entry which is preliminary data.</text>
</comment>
<keyword evidence="3" id="KW-1185">Reference proteome</keyword>
<accession>A0A8T1XRF7</accession>
<feature type="domain" description="FKB95-like N-terminal Kelch" evidence="1">
    <location>
        <begin position="2"/>
        <end position="86"/>
    </location>
</feature>
<dbReference type="PANTHER" id="PTHR24414">
    <property type="entry name" value="F-BOX/KELCH-REPEAT PROTEIN SKIP4"/>
    <property type="match status" value="1"/>
</dbReference>
<evidence type="ECO:0000313" key="2">
    <source>
        <dbReference type="EMBL" id="KAG7537180.1"/>
    </source>
</evidence>
<gene>
    <name evidence="2" type="ORF">ISN44_As13g011020</name>
</gene>
<proteinExistence type="predicted"/>
<dbReference type="AlphaFoldDB" id="A0A8T1XRF7"/>
<dbReference type="Proteomes" id="UP000694251">
    <property type="component" value="Chromosome 13"/>
</dbReference>
<organism evidence="2 3">
    <name type="scientific">Arabidopsis suecica</name>
    <name type="common">Swedish thale-cress</name>
    <name type="synonym">Cardaminopsis suecica</name>
    <dbReference type="NCBI Taxonomy" id="45249"/>
    <lineage>
        <taxon>Eukaryota</taxon>
        <taxon>Viridiplantae</taxon>
        <taxon>Streptophyta</taxon>
        <taxon>Embryophyta</taxon>
        <taxon>Tracheophyta</taxon>
        <taxon>Spermatophyta</taxon>
        <taxon>Magnoliopsida</taxon>
        <taxon>eudicotyledons</taxon>
        <taxon>Gunneridae</taxon>
        <taxon>Pentapetalae</taxon>
        <taxon>rosids</taxon>
        <taxon>malvids</taxon>
        <taxon>Brassicales</taxon>
        <taxon>Brassicaceae</taxon>
        <taxon>Camelineae</taxon>
        <taxon>Arabidopsis</taxon>
    </lineage>
</organism>
<dbReference type="EMBL" id="JAEFBJ010000013">
    <property type="protein sequence ID" value="KAG7537180.1"/>
    <property type="molecule type" value="Genomic_DNA"/>
</dbReference>
<dbReference type="InterPro" id="IPR050354">
    <property type="entry name" value="F-box/kelch-repeat_ARATH"/>
</dbReference>
<feature type="non-terminal residue" evidence="2">
    <location>
        <position position="1"/>
    </location>
</feature>
<protein>
    <recommendedName>
        <fullName evidence="1">FKB95-like N-terminal Kelch domain-containing protein</fullName>
    </recommendedName>
</protein>
<dbReference type="Pfam" id="PF25210">
    <property type="entry name" value="Kelch_FKB95"/>
    <property type="match status" value="1"/>
</dbReference>